<dbReference type="EC" id="1.-.-.-" evidence="14"/>
<dbReference type="Pfam" id="PF00890">
    <property type="entry name" value="FAD_binding_2"/>
    <property type="match status" value="1"/>
</dbReference>
<dbReference type="InterPro" id="IPR014006">
    <property type="entry name" value="Succ_Dhase_FrdA_Gneg"/>
</dbReference>
<dbReference type="SUPFAM" id="SSF46977">
    <property type="entry name" value="Succinate dehydrogenase/fumarate reductase flavoprotein C-terminal domain"/>
    <property type="match status" value="1"/>
</dbReference>
<keyword evidence="5" id="KW-0285">Flavoprotein</keyword>
<dbReference type="InterPro" id="IPR037099">
    <property type="entry name" value="Fum_R/Succ_DH_flav-like_C_sf"/>
</dbReference>
<dbReference type="GO" id="GO:0000104">
    <property type="term" value="F:succinate dehydrogenase activity"/>
    <property type="evidence" value="ECO:0007669"/>
    <property type="project" value="TreeGrafter"/>
</dbReference>
<feature type="active site" description="Proton acceptor" evidence="11">
    <location>
        <position position="321"/>
    </location>
</feature>
<comment type="similarity">
    <text evidence="3">Belongs to the FAD-dependent oxidoreductase 2 family. FRD/SDH subfamily.</text>
</comment>
<evidence type="ECO:0000256" key="10">
    <source>
        <dbReference type="ARBA" id="ARBA00023136"/>
    </source>
</evidence>
<dbReference type="RefSeq" id="WP_227118460.1">
    <property type="nucleotide sequence ID" value="NZ_LT598928.1"/>
</dbReference>
<keyword evidence="9" id="KW-0411">Iron-sulfur</keyword>
<keyword evidence="10" id="KW-0472">Membrane</keyword>
<keyword evidence="8 14" id="KW-0560">Oxidoreductase</keyword>
<dbReference type="InterPro" id="IPR015939">
    <property type="entry name" value="Fum_Rdtase/Succ_DH_flav-like_C"/>
</dbReference>
<dbReference type="InterPro" id="IPR003953">
    <property type="entry name" value="FAD-dep_OxRdtase_2_FAD-bd"/>
</dbReference>
<gene>
    <name evidence="14" type="primary">SDHA</name>
    <name evidence="14" type="ORF">KM92DES2_11440</name>
</gene>
<dbReference type="Pfam" id="PF02910">
    <property type="entry name" value="Succ_DH_flav_C"/>
    <property type="match status" value="1"/>
</dbReference>
<dbReference type="PANTHER" id="PTHR11632:SF51">
    <property type="entry name" value="SUCCINATE DEHYDROGENASE [UBIQUINONE] FLAVOPROTEIN SUBUNIT, MITOCHONDRIAL"/>
    <property type="match status" value="1"/>
</dbReference>
<keyword evidence="9" id="KW-0479">Metal-binding</keyword>
<dbReference type="PROSITE" id="PS51318">
    <property type="entry name" value="TAT"/>
    <property type="match status" value="1"/>
</dbReference>
<accession>A0A212JNP4</accession>
<dbReference type="GO" id="GO:0050660">
    <property type="term" value="F:flavin adenine dinucleotide binding"/>
    <property type="evidence" value="ECO:0007669"/>
    <property type="project" value="InterPro"/>
</dbReference>
<evidence type="ECO:0000256" key="9">
    <source>
        <dbReference type="ARBA" id="ARBA00023014"/>
    </source>
</evidence>
<dbReference type="PANTHER" id="PTHR11632">
    <property type="entry name" value="SUCCINATE DEHYDROGENASE 2 FLAVOPROTEIN SUBUNIT"/>
    <property type="match status" value="1"/>
</dbReference>
<keyword evidence="7" id="KW-0249">Electron transport</keyword>
<evidence type="ECO:0000256" key="7">
    <source>
        <dbReference type="ARBA" id="ARBA00022982"/>
    </source>
</evidence>
<feature type="domain" description="Fumarate reductase/succinate dehydrogenase flavoprotein-like C-terminal" evidence="13">
    <location>
        <begin position="489"/>
        <end position="614"/>
    </location>
</feature>
<dbReference type="PRINTS" id="PR00411">
    <property type="entry name" value="PNDRDTASEI"/>
</dbReference>
<keyword evidence="4" id="KW-0813">Transport</keyword>
<protein>
    <submittedName>
        <fullName evidence="14">SUCCINATE DEHYDROGENASE FLAVOPROTEIN SUBUNIT</fullName>
        <ecNumber evidence="14">1.-.-.-</ecNumber>
    </submittedName>
</protein>
<dbReference type="Gene3D" id="3.90.700.10">
    <property type="entry name" value="Succinate dehydrogenase/fumarate reductase flavoprotein, catalytic domain"/>
    <property type="match status" value="1"/>
</dbReference>
<dbReference type="Gene3D" id="4.10.80.40">
    <property type="entry name" value="succinate dehydrogenase protein domain"/>
    <property type="match status" value="1"/>
</dbReference>
<dbReference type="SUPFAM" id="SSF51905">
    <property type="entry name" value="FAD/NAD(P)-binding domain"/>
    <property type="match status" value="1"/>
</dbReference>
<dbReference type="Gene3D" id="1.20.58.100">
    <property type="entry name" value="Fumarate reductase/succinate dehydrogenase flavoprotein-like, C-terminal domain"/>
    <property type="match status" value="1"/>
</dbReference>
<proteinExistence type="inferred from homology"/>
<dbReference type="EMBL" id="FLUP01000001">
    <property type="protein sequence ID" value="SBW01059.1"/>
    <property type="molecule type" value="Genomic_DNA"/>
</dbReference>
<evidence type="ECO:0000256" key="8">
    <source>
        <dbReference type="ARBA" id="ARBA00023002"/>
    </source>
</evidence>
<evidence type="ECO:0000259" key="13">
    <source>
        <dbReference type="Pfam" id="PF02910"/>
    </source>
</evidence>
<dbReference type="FunFam" id="3.90.700.10:FF:000001">
    <property type="entry name" value="Mitochondrial succinate dehydrogenase flavoprotein subunit"/>
    <property type="match status" value="1"/>
</dbReference>
<dbReference type="SUPFAM" id="SSF56425">
    <property type="entry name" value="Succinate dehydrogenase/fumarate reductase flavoprotein, catalytic domain"/>
    <property type="match status" value="1"/>
</dbReference>
<evidence type="ECO:0000256" key="4">
    <source>
        <dbReference type="ARBA" id="ARBA00022448"/>
    </source>
</evidence>
<keyword evidence="6" id="KW-0274">FAD</keyword>
<dbReference type="PIRSF" id="PIRSF000171">
    <property type="entry name" value="SDHA_APRA_LASPO"/>
    <property type="match status" value="1"/>
</dbReference>
<dbReference type="NCBIfam" id="TIGR01812">
    <property type="entry name" value="sdhA_frdA_Gneg"/>
    <property type="match status" value="1"/>
</dbReference>
<dbReference type="AlphaFoldDB" id="A0A212JNP4"/>
<comment type="cofactor">
    <cofactor evidence="1">
        <name>FAD</name>
        <dbReference type="ChEBI" id="CHEBI:57692"/>
    </cofactor>
</comment>
<dbReference type="GO" id="GO:0005886">
    <property type="term" value="C:plasma membrane"/>
    <property type="evidence" value="ECO:0007669"/>
    <property type="project" value="TreeGrafter"/>
</dbReference>
<comment type="subcellular location">
    <subcellularLocation>
        <location evidence="2">Membrane</location>
        <topology evidence="2">Peripheral membrane protein</topology>
    </subcellularLocation>
</comment>
<keyword evidence="9" id="KW-0408">Iron</keyword>
<evidence type="ECO:0000256" key="1">
    <source>
        <dbReference type="ARBA" id="ARBA00001974"/>
    </source>
</evidence>
<evidence type="ECO:0000313" key="14">
    <source>
        <dbReference type="EMBL" id="SBW01059.1"/>
    </source>
</evidence>
<organism evidence="14">
    <name type="scientific">uncultured Desulfovibrio sp</name>
    <dbReference type="NCBI Taxonomy" id="167968"/>
    <lineage>
        <taxon>Bacteria</taxon>
        <taxon>Pseudomonadati</taxon>
        <taxon>Thermodesulfobacteriota</taxon>
        <taxon>Desulfovibrionia</taxon>
        <taxon>Desulfovibrionales</taxon>
        <taxon>Desulfovibrionaceae</taxon>
        <taxon>Desulfovibrio</taxon>
        <taxon>environmental samples</taxon>
    </lineage>
</organism>
<evidence type="ECO:0000256" key="5">
    <source>
        <dbReference type="ARBA" id="ARBA00022630"/>
    </source>
</evidence>
<evidence type="ECO:0000256" key="11">
    <source>
        <dbReference type="PIRSR" id="PIRSR000171-1"/>
    </source>
</evidence>
<dbReference type="GO" id="GO:0009061">
    <property type="term" value="P:anaerobic respiration"/>
    <property type="evidence" value="ECO:0007669"/>
    <property type="project" value="TreeGrafter"/>
</dbReference>
<dbReference type="InterPro" id="IPR027477">
    <property type="entry name" value="Succ_DH/fumarate_Rdtase_cat_sf"/>
</dbReference>
<dbReference type="GO" id="GO:0022900">
    <property type="term" value="P:electron transport chain"/>
    <property type="evidence" value="ECO:0007669"/>
    <property type="project" value="InterPro"/>
</dbReference>
<dbReference type="InterPro" id="IPR030664">
    <property type="entry name" value="SdhA/FrdA/AprA"/>
</dbReference>
<dbReference type="Gene3D" id="3.50.50.60">
    <property type="entry name" value="FAD/NAD(P)-binding domain"/>
    <property type="match status" value="1"/>
</dbReference>
<evidence type="ECO:0000256" key="6">
    <source>
        <dbReference type="ARBA" id="ARBA00022827"/>
    </source>
</evidence>
<dbReference type="PRINTS" id="PR00368">
    <property type="entry name" value="FADPNR"/>
</dbReference>
<sequence length="614" mass="66559">MSDKKLFMNRRTFIKASVVTAGALTFTFGLGGLGSSLWAANNKPMLDFDIIVVGSGGAGLRAAVSAMEANPKARVCVVAKTMPTRCATAMAEGGINGVIDFSKGDSYDLHAFDTVKGGDYLVDQDAVLDFCEEAGRTIHALDYLGMPFSRDDAGAPKARYAGGASKVRCIYSADKTGHIVIQTLFAEALTRGVKFLMDYQLLDIGKGNGALEGVVLRNIRTGEIMPVRAKAVIMASGGYSRVYWNRSSTPYVATGDGPAAALRAGVPMKDPEMTQFHPTGVVHGGVLITEAARGEGGYLVNRLGERFMSRYAKDRMELAPRDIVSRSIESEILAGRAFGEGMEAYVYLDLRHLGEAKIDKDLPLIRHIGKLFEGIDLAKEPMIIRPTAHYCMGGIDVLNYRQMNTLLPGLYAAGEASNVSIHGANRLGGNSLAEASATGNWAGQGAAAYAKGASPAAEGKNLLELCSKWTDHYAKVTARTAKTDIFAIRERLGEVMWDNMGIFRTEDNMRQAANELDSLSRAYEDASVPCTNPGYNTLYTQYVELGNLLACAKAATFAARARQESRGAHCRTDFPKRDDERFLKHSLVTLADGGMKLDWRDVSITKFKPQERKY</sequence>
<reference evidence="14" key="1">
    <citation type="submission" date="2016-04" db="EMBL/GenBank/DDBJ databases">
        <authorList>
            <person name="Evans L.H."/>
            <person name="Alamgir A."/>
            <person name="Owens N."/>
            <person name="Weber N.D."/>
            <person name="Virtaneva K."/>
            <person name="Barbian K."/>
            <person name="Babar A."/>
            <person name="Rosenke K."/>
        </authorList>
    </citation>
    <scope>NUCLEOTIDE SEQUENCE</scope>
    <source>
        <strain evidence="14">92-2</strain>
    </source>
</reference>
<feature type="domain" description="FAD-dependent oxidoreductase 2 FAD-binding" evidence="12">
    <location>
        <begin position="49"/>
        <end position="432"/>
    </location>
</feature>
<dbReference type="InterPro" id="IPR036188">
    <property type="entry name" value="FAD/NAD-bd_sf"/>
</dbReference>
<dbReference type="InterPro" id="IPR006311">
    <property type="entry name" value="TAT_signal"/>
</dbReference>
<evidence type="ECO:0000259" key="12">
    <source>
        <dbReference type="Pfam" id="PF00890"/>
    </source>
</evidence>
<evidence type="ECO:0000256" key="3">
    <source>
        <dbReference type="ARBA" id="ARBA00008040"/>
    </source>
</evidence>
<dbReference type="GO" id="GO:0009055">
    <property type="term" value="F:electron transfer activity"/>
    <property type="evidence" value="ECO:0007669"/>
    <property type="project" value="TreeGrafter"/>
</dbReference>
<name>A0A212JNP4_9BACT</name>
<dbReference type="GO" id="GO:0051536">
    <property type="term" value="F:iron-sulfur cluster binding"/>
    <property type="evidence" value="ECO:0007669"/>
    <property type="project" value="UniProtKB-KW"/>
</dbReference>
<evidence type="ECO:0000256" key="2">
    <source>
        <dbReference type="ARBA" id="ARBA00004170"/>
    </source>
</evidence>